<comment type="caution">
    <text evidence="2">The sequence shown here is derived from an EMBL/GenBank/DDBJ whole genome shotgun (WGS) entry which is preliminary data.</text>
</comment>
<dbReference type="InterPro" id="IPR054000">
    <property type="entry name" value="MLKL_N"/>
</dbReference>
<reference evidence="3" key="1">
    <citation type="submission" date="2024-04" db="EMBL/GenBank/DDBJ databases">
        <title>Salinicola lusitanus LLJ914,a marine bacterium isolated from the Okinawa Trough.</title>
        <authorList>
            <person name="Li J."/>
        </authorList>
    </citation>
    <scope>NUCLEOTIDE SEQUENCE [LARGE SCALE GENOMIC DNA]</scope>
</reference>
<evidence type="ECO:0000313" key="2">
    <source>
        <dbReference type="EMBL" id="KAK7905106.1"/>
    </source>
</evidence>
<protein>
    <recommendedName>
        <fullName evidence="1">Mixed lineage kinase domain-containing protein</fullName>
    </recommendedName>
</protein>
<evidence type="ECO:0000259" key="1">
    <source>
        <dbReference type="Pfam" id="PF22215"/>
    </source>
</evidence>
<dbReference type="CDD" id="cd21037">
    <property type="entry name" value="MLKL_NTD"/>
    <property type="match status" value="1"/>
</dbReference>
<evidence type="ECO:0000313" key="3">
    <source>
        <dbReference type="Proteomes" id="UP001460270"/>
    </source>
</evidence>
<keyword evidence="3" id="KW-1185">Reference proteome</keyword>
<name>A0AAW0NW60_9GOBI</name>
<gene>
    <name evidence="2" type="ORF">WMY93_017713</name>
</gene>
<organism evidence="2 3">
    <name type="scientific">Mugilogobius chulae</name>
    <name type="common">yellowstripe goby</name>
    <dbReference type="NCBI Taxonomy" id="88201"/>
    <lineage>
        <taxon>Eukaryota</taxon>
        <taxon>Metazoa</taxon>
        <taxon>Chordata</taxon>
        <taxon>Craniata</taxon>
        <taxon>Vertebrata</taxon>
        <taxon>Euteleostomi</taxon>
        <taxon>Actinopterygii</taxon>
        <taxon>Neopterygii</taxon>
        <taxon>Teleostei</taxon>
        <taxon>Neoteleostei</taxon>
        <taxon>Acanthomorphata</taxon>
        <taxon>Gobiaria</taxon>
        <taxon>Gobiiformes</taxon>
        <taxon>Gobioidei</taxon>
        <taxon>Gobiidae</taxon>
        <taxon>Gobionellinae</taxon>
        <taxon>Mugilogobius</taxon>
    </lineage>
</organism>
<sequence length="217" mass="24263">MVFGELCPVVDAAGQIMVVRSLVSQRMGNTCEWAWRLFLCQEQLTALFCNAPSLVSFRIPRSVLKEDNNSVSGSTPVACDLNMDYMPLVLSQCRSISFKVSEARVMKDRCRQLGQRLSSVEEMVQALQSRASSSLTPQVGGALQRLYTTLISADGLVQKCIDNKRVNKSKYKDEFKALDRMILDSLGVLATVPHVSDTRSSAKLMHPWDNPRRPTYL</sequence>
<dbReference type="AlphaFoldDB" id="A0AAW0NW60"/>
<dbReference type="EMBL" id="JBBPFD010000012">
    <property type="protein sequence ID" value="KAK7905106.1"/>
    <property type="molecule type" value="Genomic_DNA"/>
</dbReference>
<feature type="domain" description="Mixed lineage kinase" evidence="1">
    <location>
        <begin position="89"/>
        <end position="196"/>
    </location>
</feature>
<accession>A0AAW0NW60</accession>
<proteinExistence type="predicted"/>
<dbReference type="Proteomes" id="UP001460270">
    <property type="component" value="Unassembled WGS sequence"/>
</dbReference>
<dbReference type="Gene3D" id="1.20.930.20">
    <property type="entry name" value="Adaptor protein Cbl, N-terminal domain"/>
    <property type="match status" value="1"/>
</dbReference>
<dbReference type="Pfam" id="PF22215">
    <property type="entry name" value="MLKL_N"/>
    <property type="match status" value="1"/>
</dbReference>
<dbReference type="InterPro" id="IPR036537">
    <property type="entry name" value="Adaptor_Cbl_N_dom_sf"/>
</dbReference>
<dbReference type="GO" id="GO:0007166">
    <property type="term" value="P:cell surface receptor signaling pathway"/>
    <property type="evidence" value="ECO:0007669"/>
    <property type="project" value="InterPro"/>
</dbReference>
<dbReference type="InterPro" id="IPR059179">
    <property type="entry name" value="MLKL-like_MCAfunc"/>
</dbReference>